<keyword evidence="4" id="KW-1185">Reference proteome</keyword>
<accession>A0A9X0CLF2</accession>
<evidence type="ECO:0000313" key="3">
    <source>
        <dbReference type="EMBL" id="KAJ7358844.1"/>
    </source>
</evidence>
<feature type="compositionally biased region" description="Polar residues" evidence="2">
    <location>
        <begin position="824"/>
        <end position="836"/>
    </location>
</feature>
<dbReference type="GO" id="GO:0007224">
    <property type="term" value="P:smoothened signaling pathway"/>
    <property type="evidence" value="ECO:0007669"/>
    <property type="project" value="InterPro"/>
</dbReference>
<feature type="compositionally biased region" description="Low complexity" evidence="2">
    <location>
        <begin position="426"/>
        <end position="438"/>
    </location>
</feature>
<dbReference type="OrthoDB" id="5990425at2759"/>
<dbReference type="EMBL" id="MU827314">
    <property type="protein sequence ID" value="KAJ7358844.1"/>
    <property type="molecule type" value="Genomic_DNA"/>
</dbReference>
<feature type="compositionally biased region" description="Basic and acidic residues" evidence="2">
    <location>
        <begin position="182"/>
        <end position="192"/>
    </location>
</feature>
<dbReference type="PANTHER" id="PTHR15721:SF2">
    <property type="entry name" value="PROTEIN TALPID3"/>
    <property type="match status" value="1"/>
</dbReference>
<dbReference type="GO" id="GO:0005814">
    <property type="term" value="C:centriole"/>
    <property type="evidence" value="ECO:0007669"/>
    <property type="project" value="TreeGrafter"/>
</dbReference>
<feature type="compositionally biased region" description="Low complexity" evidence="2">
    <location>
        <begin position="902"/>
        <end position="918"/>
    </location>
</feature>
<feature type="region of interest" description="Disordered" evidence="2">
    <location>
        <begin position="500"/>
        <end position="526"/>
    </location>
</feature>
<keyword evidence="1" id="KW-0175">Coiled coil</keyword>
<proteinExistence type="predicted"/>
<name>A0A9X0CLF2_9CNID</name>
<feature type="region of interest" description="Disordered" evidence="2">
    <location>
        <begin position="75"/>
        <end position="95"/>
    </location>
</feature>
<feature type="region of interest" description="Disordered" evidence="2">
    <location>
        <begin position="391"/>
        <end position="454"/>
    </location>
</feature>
<evidence type="ECO:0000256" key="1">
    <source>
        <dbReference type="SAM" id="Coils"/>
    </source>
</evidence>
<feature type="compositionally biased region" description="Polar residues" evidence="2">
    <location>
        <begin position="1004"/>
        <end position="1022"/>
    </location>
</feature>
<dbReference type="Pfam" id="PF15324">
    <property type="entry name" value="TALPID3"/>
    <property type="match status" value="2"/>
</dbReference>
<dbReference type="PANTHER" id="PTHR15721">
    <property type="entry name" value="KIAA0586 PROTEIN"/>
    <property type="match status" value="1"/>
</dbReference>
<feature type="region of interest" description="Disordered" evidence="2">
    <location>
        <begin position="466"/>
        <end position="487"/>
    </location>
</feature>
<feature type="region of interest" description="Disordered" evidence="2">
    <location>
        <begin position="639"/>
        <end position="659"/>
    </location>
</feature>
<feature type="region of interest" description="Disordered" evidence="2">
    <location>
        <begin position="182"/>
        <end position="261"/>
    </location>
</feature>
<comment type="caution">
    <text evidence="3">The sequence shown here is derived from an EMBL/GenBank/DDBJ whole genome shotgun (WGS) entry which is preliminary data.</text>
</comment>
<evidence type="ECO:0000256" key="2">
    <source>
        <dbReference type="SAM" id="MobiDB-lite"/>
    </source>
</evidence>
<evidence type="ECO:0000313" key="4">
    <source>
        <dbReference type="Proteomes" id="UP001163046"/>
    </source>
</evidence>
<feature type="compositionally biased region" description="Polar residues" evidence="2">
    <location>
        <begin position="406"/>
        <end position="417"/>
    </location>
</feature>
<feature type="region of interest" description="Disordered" evidence="2">
    <location>
        <begin position="707"/>
        <end position="925"/>
    </location>
</feature>
<feature type="compositionally biased region" description="Polar residues" evidence="2">
    <location>
        <begin position="768"/>
        <end position="782"/>
    </location>
</feature>
<dbReference type="GO" id="GO:0036064">
    <property type="term" value="C:ciliary basal body"/>
    <property type="evidence" value="ECO:0007669"/>
    <property type="project" value="TreeGrafter"/>
</dbReference>
<feature type="compositionally biased region" description="Basic and acidic residues" evidence="2">
    <location>
        <begin position="783"/>
        <end position="803"/>
    </location>
</feature>
<organism evidence="3 4">
    <name type="scientific">Desmophyllum pertusum</name>
    <dbReference type="NCBI Taxonomy" id="174260"/>
    <lineage>
        <taxon>Eukaryota</taxon>
        <taxon>Metazoa</taxon>
        <taxon>Cnidaria</taxon>
        <taxon>Anthozoa</taxon>
        <taxon>Hexacorallia</taxon>
        <taxon>Scleractinia</taxon>
        <taxon>Caryophylliina</taxon>
        <taxon>Caryophylliidae</taxon>
        <taxon>Desmophyllum</taxon>
    </lineage>
</organism>
<feature type="compositionally biased region" description="Basic residues" evidence="2">
    <location>
        <begin position="471"/>
        <end position="485"/>
    </location>
</feature>
<feature type="region of interest" description="Disordered" evidence="2">
    <location>
        <begin position="989"/>
        <end position="1031"/>
    </location>
</feature>
<sequence length="1031" mass="113327">MVGVFLSSIGVLPVRSETVALSNDVGKIKTELRDILTETERLKQELVQQQLVKDDVHFHPLPFRPTGPSPLDEYLETTHVSHPPRNPPTSKPSAFLPTNSRYHFADAERILQDVQHRRQNLDNNLQSVIRQREEQDLYNLVDNIPTTNGEFDDMLRIRREVDKRIGEINSAVQREIIRETKGTLQQKEDLNPLKKQKSQPVKPTPSGARRVEPRVTTRPFITAKKPVNKTTGKENLPEKVTAKKGKDSSPPKRPATVTPAQKQVYLSSVYGRQPYHPQRTTSKAPYLHYQSPVNPKTAAIMAGMMGGDGRVTAKPVLQDLTSIPEKDVTQPIKKKADAVEPVLGPRRQQTKRTDDTQYFFHPRVDLSQVAPGEGMSRVAVPLEGQLVPMAIPLGKPKTDPALRPPISTQDAQHTSQMEAKAESPSPASTISTDTTETPSPDPTPVRPSRPAGSNVAVITVYDKEMGESTTHQHKRHKRSPAKKKQSCLSVQMLPKVDIDSFSESSSSSPRMPHISEFPEPLSRPDDSEYQEFRNFLAVTETGVQERPEEQAPDEADEDFHRIPTPEHPLTLEGFTGVQNQPYNGPPFPPVHPPVSLQHAGGVLEADTRQEEALQERAMEWIEQELLARIVSEMNQPVPDPTTLIRPHTTPDSSTVSEPEDEDADMLAATIGLGGVQLFIDAGLPVDRDLVTNLIREVIAENVSTILGHPKPRASSLPSRQPAMEEEHPSRTPSPRGTPMATPAPTPEYTPPESEESAHESEILATPERTLTPSVTSEEPTLSDTREEEQAVEPIKQEVDKEEQTSEQISEVRTPVSTPVPTPPGAQSSPVSISTPEPSLREPEVSQDTVVPTPPPSAVVKTPTPEPEPEPELSTAEEPSQPKEPSVSQKELTPPQPAKPSVSSPSSMSSTTLGTTTITTEEEMSEGEMIQPYVHAGMYSEGEFAISPTIVQLAAERKLPVSGDWDTTMLGHDEDSRNELVRVALTGILQGGEGGKRNQPGYRESGSSISESMHQVSSASTLGIQRISERIP</sequence>
<dbReference type="Proteomes" id="UP001163046">
    <property type="component" value="Unassembled WGS sequence"/>
</dbReference>
<gene>
    <name evidence="3" type="ORF">OS493_020680</name>
</gene>
<dbReference type="AlphaFoldDB" id="A0A9X0CLF2"/>
<protein>
    <submittedName>
        <fullName evidence="3">Uncharacterized protein</fullName>
    </submittedName>
</protein>
<dbReference type="InterPro" id="IPR029246">
    <property type="entry name" value="TALPID3"/>
</dbReference>
<feature type="coiled-coil region" evidence="1">
    <location>
        <begin position="104"/>
        <end position="131"/>
    </location>
</feature>
<reference evidence="3" key="1">
    <citation type="submission" date="2023-01" db="EMBL/GenBank/DDBJ databases">
        <title>Genome assembly of the deep-sea coral Lophelia pertusa.</title>
        <authorList>
            <person name="Herrera S."/>
            <person name="Cordes E."/>
        </authorList>
    </citation>
    <scope>NUCLEOTIDE SEQUENCE</scope>
    <source>
        <strain evidence="3">USNM1676648</strain>
        <tissue evidence="3">Polyp</tissue>
    </source>
</reference>
<feature type="compositionally biased region" description="Basic and acidic residues" evidence="2">
    <location>
        <begin position="231"/>
        <end position="250"/>
    </location>
</feature>